<evidence type="ECO:0000313" key="2">
    <source>
        <dbReference type="Proteomes" id="UP001186974"/>
    </source>
</evidence>
<gene>
    <name evidence="1" type="ORF">LTS18_008672</name>
</gene>
<reference evidence="1" key="1">
    <citation type="submission" date="2024-09" db="EMBL/GenBank/DDBJ databases">
        <title>Black Yeasts Isolated from many extreme environments.</title>
        <authorList>
            <person name="Coleine C."/>
            <person name="Stajich J.E."/>
            <person name="Selbmann L."/>
        </authorList>
    </citation>
    <scope>NUCLEOTIDE SEQUENCE</scope>
    <source>
        <strain evidence="1">CCFEE 5737</strain>
    </source>
</reference>
<feature type="non-terminal residue" evidence="1">
    <location>
        <position position="1"/>
    </location>
</feature>
<name>A0ACC3DNC9_9PEZI</name>
<keyword evidence="2" id="KW-1185">Reference proteome</keyword>
<comment type="caution">
    <text evidence="1">The sequence shown here is derived from an EMBL/GenBank/DDBJ whole genome shotgun (WGS) entry which is preliminary data.</text>
</comment>
<accession>A0ACC3DNC9</accession>
<feature type="non-terminal residue" evidence="1">
    <location>
        <position position="66"/>
    </location>
</feature>
<dbReference type="EMBL" id="JAWDJW010002281">
    <property type="protein sequence ID" value="KAK3078008.1"/>
    <property type="molecule type" value="Genomic_DNA"/>
</dbReference>
<organism evidence="1 2">
    <name type="scientific">Coniosporium uncinatum</name>
    <dbReference type="NCBI Taxonomy" id="93489"/>
    <lineage>
        <taxon>Eukaryota</taxon>
        <taxon>Fungi</taxon>
        <taxon>Dikarya</taxon>
        <taxon>Ascomycota</taxon>
        <taxon>Pezizomycotina</taxon>
        <taxon>Dothideomycetes</taxon>
        <taxon>Dothideomycetes incertae sedis</taxon>
        <taxon>Coniosporium</taxon>
    </lineage>
</organism>
<proteinExistence type="predicted"/>
<protein>
    <submittedName>
        <fullName evidence="1">Uncharacterized protein</fullName>
    </submittedName>
</protein>
<dbReference type="Proteomes" id="UP001186974">
    <property type="component" value="Unassembled WGS sequence"/>
</dbReference>
<sequence length="66" mass="7409">VARSQIDRNAEEVYTALLRFADNWDEHLANTAGFITPDPSWADMAKHSMARELMVRPGGVYPKYGA</sequence>
<evidence type="ECO:0000313" key="1">
    <source>
        <dbReference type="EMBL" id="KAK3078008.1"/>
    </source>
</evidence>